<dbReference type="EMBL" id="QXIW01000033">
    <property type="protein sequence ID" value="RIE11791.1"/>
    <property type="molecule type" value="Genomic_DNA"/>
</dbReference>
<dbReference type="RefSeq" id="WP_119090054.1">
    <property type="nucleotide sequence ID" value="NZ_QXIW01000033.1"/>
</dbReference>
<accession>A0A398DLS0</accession>
<name>A0A398DLS0_9BACT</name>
<gene>
    <name evidence="1" type="ORF">SMC3_08360</name>
</gene>
<evidence type="ECO:0000313" key="2">
    <source>
        <dbReference type="Proteomes" id="UP000266042"/>
    </source>
</evidence>
<sequence length="292" mass="32015">MTPYYIDPDVSPVTAWSTACIPFEPEGWRLDFRNDLRKAIARLPSRQGKVLSATYRSAISEGADVENLLIYNVFNAKLSRAARDGLIFERFDEVPSDCPTPLSSQALCQYEYRLVDDEPMSPEGQGGHVLASVSFELPARVPESPATVWYAAKTAGIVVTGGPYVNKPWGILISIRAPSSSKITCSNIVKPLIDGIASALHFHDGSDIDCLSKRLGISLGFPDGTLLKALLQDDTATLFGETNLLGHHGDNVQWNPRDEYCTYCSMRCLYDLPGTRLEVAVRVFDIGRIGDG</sequence>
<evidence type="ECO:0000313" key="1">
    <source>
        <dbReference type="EMBL" id="RIE11791.1"/>
    </source>
</evidence>
<comment type="caution">
    <text evidence="1">The sequence shown here is derived from an EMBL/GenBank/DDBJ whole genome shotgun (WGS) entry which is preliminary data.</text>
</comment>
<proteinExistence type="predicted"/>
<dbReference type="AlphaFoldDB" id="A0A398DLS0"/>
<protein>
    <submittedName>
        <fullName evidence="1">Uncharacterized protein</fullName>
    </submittedName>
</protein>
<organism evidence="1 2">
    <name type="scientific">Candidatus Cryosericum hinesii</name>
    <dbReference type="NCBI Taxonomy" id="2290915"/>
    <lineage>
        <taxon>Bacteria</taxon>
        <taxon>Pseudomonadati</taxon>
        <taxon>Caldisericota/Cryosericota group</taxon>
        <taxon>Candidatus Cryosericota</taxon>
        <taxon>Candidatus Cryosericia</taxon>
        <taxon>Candidatus Cryosericales</taxon>
        <taxon>Candidatus Cryosericaceae</taxon>
        <taxon>Candidatus Cryosericum</taxon>
    </lineage>
</organism>
<dbReference type="Proteomes" id="UP000266042">
    <property type="component" value="Unassembled WGS sequence"/>
</dbReference>
<reference evidence="1 2" key="1">
    <citation type="submission" date="2018-09" db="EMBL/GenBank/DDBJ databases">
        <title>Discovery and Ecogenomic Context for Candidatus Cryosericales, a Global Caldiserica Order Active in Thawing Permafrost.</title>
        <authorList>
            <person name="Martinez M.A."/>
            <person name="Woodcroft B.J."/>
            <person name="Ignacio Espinoza J.C."/>
            <person name="Zayed A."/>
            <person name="Singleton C.M."/>
            <person name="Boyd J."/>
            <person name="Li Y.-F."/>
            <person name="Purvine S."/>
            <person name="Maughan H."/>
            <person name="Hodgkins S.B."/>
            <person name="Anderson D."/>
            <person name="Sederholm M."/>
            <person name="Temperton B."/>
            <person name="Saleska S.R."/>
            <person name="Tyson G.W."/>
            <person name="Rich V.I."/>
        </authorList>
    </citation>
    <scope>NUCLEOTIDE SEQUENCE [LARGE SCALE GENOMIC DNA]</scope>
    <source>
        <strain evidence="1 2">SMC3</strain>
    </source>
</reference>